<comment type="caution">
    <text evidence="2">The sequence shown here is derived from an EMBL/GenBank/DDBJ whole genome shotgun (WGS) entry which is preliminary data.</text>
</comment>
<dbReference type="EMBL" id="RGET01000002">
    <property type="protein sequence ID" value="NBN87551.1"/>
    <property type="molecule type" value="Genomic_DNA"/>
</dbReference>
<evidence type="ECO:0000313" key="3">
    <source>
        <dbReference type="Proteomes" id="UP000713222"/>
    </source>
</evidence>
<sequence>MRQIGNDQVGVLEVEVRGGLTVGESATISELLAQEQSAFVRGAQIADAIAKEEEISLTEAFQLIENAIAGRALEPDADAIRVRHAERIAEVARVYAKAGQANLEATVTALVRSRCNLPAWTLDDTRKMDKPLFDGLWQLAQDEQAAEDLPSTPPTEEELGKPQPVKPTGNKRTGRHSSGN</sequence>
<feature type="region of interest" description="Disordered" evidence="1">
    <location>
        <begin position="139"/>
        <end position="180"/>
    </location>
</feature>
<dbReference type="Proteomes" id="UP000713222">
    <property type="component" value="Unassembled WGS sequence"/>
</dbReference>
<evidence type="ECO:0000256" key="1">
    <source>
        <dbReference type="SAM" id="MobiDB-lite"/>
    </source>
</evidence>
<evidence type="ECO:0000313" key="2">
    <source>
        <dbReference type="EMBL" id="NBN87551.1"/>
    </source>
</evidence>
<accession>A0A964V235</accession>
<proteinExistence type="predicted"/>
<reference evidence="2" key="1">
    <citation type="submission" date="2018-10" db="EMBL/GenBank/DDBJ databases">
        <title>Iterative Subtractive Binning of Freshwater Chronoseries Metagenomes Recovers Nearly Complete Genomes from over Four Hundred Novel Species.</title>
        <authorList>
            <person name="Rodriguez-R L.M."/>
            <person name="Tsementzi D."/>
            <person name="Luo C."/>
            <person name="Konstantinidis K.T."/>
        </authorList>
    </citation>
    <scope>NUCLEOTIDE SEQUENCE</scope>
    <source>
        <strain evidence="2">WB7_6_001</strain>
    </source>
</reference>
<protein>
    <submittedName>
        <fullName evidence="2">Uncharacterized protein</fullName>
    </submittedName>
</protein>
<gene>
    <name evidence="2" type="ORF">EBV32_00430</name>
</gene>
<name>A0A964V235_9PROT</name>
<organism evidence="2 3">
    <name type="scientific">Candidatus Fonsibacter lacus</name>
    <dbReference type="NCBI Taxonomy" id="2576439"/>
    <lineage>
        <taxon>Bacteria</taxon>
        <taxon>Pseudomonadati</taxon>
        <taxon>Pseudomonadota</taxon>
        <taxon>Alphaproteobacteria</taxon>
        <taxon>Candidatus Pelagibacterales</taxon>
        <taxon>Candidatus Pelagibacterales incertae sedis</taxon>
        <taxon>Candidatus Fonsibacter</taxon>
    </lineage>
</organism>
<dbReference type="AlphaFoldDB" id="A0A964V235"/>